<gene>
    <name evidence="3" type="ordered locus">TUZN_0982</name>
</gene>
<dbReference type="Gene3D" id="3.40.190.10">
    <property type="entry name" value="Periplasmic binding protein-like II"/>
    <property type="match status" value="2"/>
</dbReference>
<evidence type="ECO:0000313" key="3">
    <source>
        <dbReference type="EMBL" id="AEA12464.1"/>
    </source>
</evidence>
<sequence>MVYGPWGVNTPEGQIFQQLIKPFEQQYHVKIEYVGTTDYGTEAQQITSGSPPFDVVIFAPVSLARQLAEGGYLTDLTPYLQQSGILGQLIPYYVAPVNISGHIYGVPVDAWSKPGIYVYVPTMQKYGIPMPTEISQRWDWGQFLGYLQKLKANGVIPLGSGAADQWPLVIVFEPIVYSLGGKDLYYAIMCHKISYTSPIVEQAFEFYLSLIASGAFGPSAFAASQHFVDVYALMKNGTVAMYFMGDWTPFFNHNYTAFIPVMAPSINPQLADQYFVVTGGDWALVPKNVPDNKTLAIQFAIWLASQDFQQAVLKSGWRAVSPNKAAMQAALSGQISVPYSSKIVDSWLVQFSNNLVPDIADNMPPQFEQQVFWPTLAKMISDPAHWLDYLSQMEQLANRIYNQTNWDNTYPLCQGVTYTGPTVYTGPMYNVTAILTSAGIPLPSWQK</sequence>
<dbReference type="KEGG" id="tuz:TUZN_0982"/>
<accession>F2L619</accession>
<protein>
    <recommendedName>
        <fullName evidence="5">Extracellular solute-binding protein, family 1</fullName>
    </recommendedName>
</protein>
<evidence type="ECO:0008006" key="5">
    <source>
        <dbReference type="Google" id="ProtNLM"/>
    </source>
</evidence>
<evidence type="ECO:0000313" key="4">
    <source>
        <dbReference type="Proteomes" id="UP000008138"/>
    </source>
</evidence>
<organism evidence="3 4">
    <name type="scientific">Thermoproteus uzoniensis (strain 768-20)</name>
    <dbReference type="NCBI Taxonomy" id="999630"/>
    <lineage>
        <taxon>Archaea</taxon>
        <taxon>Thermoproteota</taxon>
        <taxon>Thermoprotei</taxon>
        <taxon>Thermoproteales</taxon>
        <taxon>Thermoproteaceae</taxon>
        <taxon>Thermoproteus</taxon>
    </lineage>
</organism>
<dbReference type="InterPro" id="IPR050490">
    <property type="entry name" value="Bact_solute-bd_prot1"/>
</dbReference>
<dbReference type="Proteomes" id="UP000008138">
    <property type="component" value="Chromosome"/>
</dbReference>
<comment type="similarity">
    <text evidence="1">Belongs to the bacterial solute-binding protein 1 family.</text>
</comment>
<name>F2L619_THEU7</name>
<evidence type="ECO:0000256" key="1">
    <source>
        <dbReference type="ARBA" id="ARBA00008520"/>
    </source>
</evidence>
<reference evidence="3 4" key="1">
    <citation type="journal article" date="2011" name="J. Bacteriol.">
        <title>Complete genome sequence of the thermoacidophilic crenarchaeon Thermoproteus uzoniensis 768-20.</title>
        <authorList>
            <person name="Mardanov A.V."/>
            <person name="Gumerov V.M."/>
            <person name="Beletsky A.V."/>
            <person name="Prokofeva M.I."/>
            <person name="Bonch-Osmolovskaya E.A."/>
            <person name="Ravin N.V."/>
            <person name="Skryabin K.G."/>
        </authorList>
    </citation>
    <scope>NUCLEOTIDE SEQUENCE [LARGE SCALE GENOMIC DNA]</scope>
    <source>
        <strain evidence="3 4">768-20</strain>
    </source>
</reference>
<dbReference type="eggNOG" id="arCOG00149">
    <property type="taxonomic scope" value="Archaea"/>
</dbReference>
<keyword evidence="2" id="KW-0813">Transport</keyword>
<dbReference type="AlphaFoldDB" id="F2L619"/>
<dbReference type="PANTHER" id="PTHR43649:SF29">
    <property type="entry name" value="OSMOPROTECTIVE COMPOUNDS-BINDING PROTEIN GGTB"/>
    <property type="match status" value="1"/>
</dbReference>
<dbReference type="Pfam" id="PF01547">
    <property type="entry name" value="SBP_bac_1"/>
    <property type="match status" value="1"/>
</dbReference>
<dbReference type="SUPFAM" id="SSF53850">
    <property type="entry name" value="Periplasmic binding protein-like II"/>
    <property type="match status" value="1"/>
</dbReference>
<reference key="2">
    <citation type="submission" date="2011-03" db="EMBL/GenBank/DDBJ databases">
        <title>Complete genome sequence of the thermoacidophilic crenarchaeon Thermoproteus uzoniensis 768-20.</title>
        <authorList>
            <person name="Mardanov A.V."/>
            <person name="Gumerov V.M."/>
            <person name="Beletsky A.V."/>
            <person name="Prokofeva M.I."/>
            <person name="Bonch-Osmolovskaya E.A."/>
            <person name="Ravin N.V."/>
            <person name="Skryabin K.G."/>
        </authorList>
    </citation>
    <scope>NUCLEOTIDE SEQUENCE</scope>
    <source>
        <strain>768-20</strain>
    </source>
</reference>
<proteinExistence type="inferred from homology"/>
<dbReference type="HOGENOM" id="CLU_611963_0_0_2"/>
<dbReference type="PANTHER" id="PTHR43649">
    <property type="entry name" value="ARABINOSE-BINDING PROTEIN-RELATED"/>
    <property type="match status" value="1"/>
</dbReference>
<dbReference type="STRING" id="999630.TUZN_0982"/>
<dbReference type="EMBL" id="CP002590">
    <property type="protein sequence ID" value="AEA12464.1"/>
    <property type="molecule type" value="Genomic_DNA"/>
</dbReference>
<dbReference type="InterPro" id="IPR006059">
    <property type="entry name" value="SBP"/>
</dbReference>
<evidence type="ECO:0000256" key="2">
    <source>
        <dbReference type="ARBA" id="ARBA00022448"/>
    </source>
</evidence>
<keyword evidence="4" id="KW-1185">Reference proteome</keyword>